<reference evidence="2 3" key="1">
    <citation type="submission" date="2018-08" db="EMBL/GenBank/DDBJ databases">
        <title>Recombination of ecologically and evolutionarily significant loci maintains genetic cohesion in the Pseudomonas syringae species complex.</title>
        <authorList>
            <person name="Dillon M."/>
            <person name="Thakur S."/>
            <person name="Almeida R.N.D."/>
            <person name="Weir B.S."/>
            <person name="Guttman D.S."/>
        </authorList>
    </citation>
    <scope>NUCLEOTIDE SEQUENCE [LARGE SCALE GENOMIC DNA]</scope>
    <source>
        <strain evidence="2 3">ICMP 3706</strain>
    </source>
</reference>
<dbReference type="AlphaFoldDB" id="A0A3M3ZRD4"/>
<accession>A0A3M3ZRD4</accession>
<dbReference type="SUPFAM" id="SSF56801">
    <property type="entry name" value="Acetyl-CoA synthetase-like"/>
    <property type="match status" value="1"/>
</dbReference>
<dbReference type="InterPro" id="IPR000873">
    <property type="entry name" value="AMP-dep_synth/lig_dom"/>
</dbReference>
<dbReference type="GO" id="GO:0044550">
    <property type="term" value="P:secondary metabolite biosynthetic process"/>
    <property type="evidence" value="ECO:0007669"/>
    <property type="project" value="TreeGrafter"/>
</dbReference>
<dbReference type="PANTHER" id="PTHR45527:SF14">
    <property type="entry name" value="PLIPASTATIN SYNTHASE SUBUNIT B"/>
    <property type="match status" value="1"/>
</dbReference>
<evidence type="ECO:0000259" key="1">
    <source>
        <dbReference type="Pfam" id="PF00501"/>
    </source>
</evidence>
<dbReference type="EMBL" id="RBQE01000576">
    <property type="protein sequence ID" value="RMO96663.1"/>
    <property type="molecule type" value="Genomic_DNA"/>
</dbReference>
<comment type="caution">
    <text evidence="2">The sequence shown here is derived from an EMBL/GenBank/DDBJ whole genome shotgun (WGS) entry which is preliminary data.</text>
</comment>
<proteinExistence type="predicted"/>
<sequence length="93" mass="10284">NQTPSAFKQLMRVACDSPVSMSLEKVIFGGEALDVASLKPWFDRFGDHAPQLINMYGITETTVHVTYRPITEADTQNPASPIGEAIPDLSWYV</sequence>
<dbReference type="GO" id="GO:0031177">
    <property type="term" value="F:phosphopantetheine binding"/>
    <property type="evidence" value="ECO:0007669"/>
    <property type="project" value="TreeGrafter"/>
</dbReference>
<feature type="non-terminal residue" evidence="2">
    <location>
        <position position="93"/>
    </location>
</feature>
<name>A0A3M3ZRD4_9PSED</name>
<dbReference type="Proteomes" id="UP000281604">
    <property type="component" value="Unassembled WGS sequence"/>
</dbReference>
<dbReference type="Gene3D" id="3.40.50.980">
    <property type="match status" value="1"/>
</dbReference>
<gene>
    <name evidence="2" type="ORF">ALQ30_00269</name>
</gene>
<dbReference type="Pfam" id="PF00501">
    <property type="entry name" value="AMP-binding"/>
    <property type="match status" value="1"/>
</dbReference>
<dbReference type="PANTHER" id="PTHR45527">
    <property type="entry name" value="NONRIBOSOMAL PEPTIDE SYNTHETASE"/>
    <property type="match status" value="1"/>
</dbReference>
<dbReference type="GO" id="GO:0005829">
    <property type="term" value="C:cytosol"/>
    <property type="evidence" value="ECO:0007669"/>
    <property type="project" value="TreeGrafter"/>
</dbReference>
<evidence type="ECO:0000313" key="3">
    <source>
        <dbReference type="Proteomes" id="UP000281604"/>
    </source>
</evidence>
<feature type="non-terminal residue" evidence="2">
    <location>
        <position position="1"/>
    </location>
</feature>
<dbReference type="RefSeq" id="WP_147467821.1">
    <property type="nucleotide sequence ID" value="NZ_RBQE01000576.1"/>
</dbReference>
<organism evidence="2 3">
    <name type="scientific">Pseudomonas syringae pv. persicae</name>
    <dbReference type="NCBI Taxonomy" id="237306"/>
    <lineage>
        <taxon>Bacteria</taxon>
        <taxon>Pseudomonadati</taxon>
        <taxon>Pseudomonadota</taxon>
        <taxon>Gammaproteobacteria</taxon>
        <taxon>Pseudomonadales</taxon>
        <taxon>Pseudomonadaceae</taxon>
        <taxon>Pseudomonas</taxon>
    </lineage>
</organism>
<evidence type="ECO:0000313" key="2">
    <source>
        <dbReference type="EMBL" id="RMO96663.1"/>
    </source>
</evidence>
<feature type="domain" description="AMP-dependent synthetase/ligase" evidence="1">
    <location>
        <begin position="2"/>
        <end position="93"/>
    </location>
</feature>
<dbReference type="GO" id="GO:0043041">
    <property type="term" value="P:amino acid activation for nonribosomal peptide biosynthetic process"/>
    <property type="evidence" value="ECO:0007669"/>
    <property type="project" value="TreeGrafter"/>
</dbReference>
<protein>
    <submittedName>
        <fullName evidence="2">Pyoverdine sidechain non-ribosomal peptide synthetase PvdI</fullName>
    </submittedName>
</protein>